<evidence type="ECO:0000256" key="1">
    <source>
        <dbReference type="SAM" id="MobiDB-lite"/>
    </source>
</evidence>
<dbReference type="OrthoDB" id="749576at2759"/>
<feature type="region of interest" description="Disordered" evidence="1">
    <location>
        <begin position="70"/>
        <end position="101"/>
    </location>
</feature>
<name>A0A6D2KY47_9BRAS</name>
<accession>A0A6D2KY47</accession>
<reference evidence="2" key="1">
    <citation type="submission" date="2020-01" db="EMBL/GenBank/DDBJ databases">
        <authorList>
            <person name="Mishra B."/>
        </authorList>
    </citation>
    <scope>NUCLEOTIDE SEQUENCE [LARGE SCALE GENOMIC DNA]</scope>
</reference>
<evidence type="ECO:0000313" key="3">
    <source>
        <dbReference type="Proteomes" id="UP000467841"/>
    </source>
</evidence>
<dbReference type="Proteomes" id="UP000467841">
    <property type="component" value="Unassembled WGS sequence"/>
</dbReference>
<protein>
    <submittedName>
        <fullName evidence="2">Uncharacterized protein</fullName>
    </submittedName>
</protein>
<comment type="caution">
    <text evidence="2">The sequence shown here is derived from an EMBL/GenBank/DDBJ whole genome shotgun (WGS) entry which is preliminary data.</text>
</comment>
<dbReference type="AlphaFoldDB" id="A0A6D2KY47"/>
<dbReference type="PANTHER" id="PTHR35304:SF1">
    <property type="entry name" value="OS05G0120300 PROTEIN"/>
    <property type="match status" value="1"/>
</dbReference>
<keyword evidence="3" id="KW-1185">Reference proteome</keyword>
<dbReference type="EMBL" id="CACVBM020001718">
    <property type="protein sequence ID" value="CAA7058254.1"/>
    <property type="molecule type" value="Genomic_DNA"/>
</dbReference>
<evidence type="ECO:0000313" key="2">
    <source>
        <dbReference type="EMBL" id="CAA7058254.1"/>
    </source>
</evidence>
<organism evidence="2 3">
    <name type="scientific">Microthlaspi erraticum</name>
    <dbReference type="NCBI Taxonomy" id="1685480"/>
    <lineage>
        <taxon>Eukaryota</taxon>
        <taxon>Viridiplantae</taxon>
        <taxon>Streptophyta</taxon>
        <taxon>Embryophyta</taxon>
        <taxon>Tracheophyta</taxon>
        <taxon>Spermatophyta</taxon>
        <taxon>Magnoliopsida</taxon>
        <taxon>eudicotyledons</taxon>
        <taxon>Gunneridae</taxon>
        <taxon>Pentapetalae</taxon>
        <taxon>rosids</taxon>
        <taxon>malvids</taxon>
        <taxon>Brassicales</taxon>
        <taxon>Brassicaceae</taxon>
        <taxon>Coluteocarpeae</taxon>
        <taxon>Microthlaspi</taxon>
    </lineage>
</organism>
<proteinExistence type="predicted"/>
<dbReference type="PANTHER" id="PTHR35304">
    <property type="entry name" value="OS05G0120300 PROTEIN-RELATED"/>
    <property type="match status" value="1"/>
</dbReference>
<gene>
    <name evidence="2" type="ORF">MERR_LOCUS45490</name>
</gene>
<sequence>MASKCKGECLNIKSDAACVWPGTTYANLHKWPMAEAEFLRSISQGGSQRRTTVVDSISCRQMYLRSYTFSSNEENKDSGGQDSNDESGQRNELRCFGGGGGRKKTANIGMMRRRSTSFVVGVLWKCLTCTSSTRVNVEE</sequence>